<dbReference type="Pfam" id="PF13692">
    <property type="entry name" value="Glyco_trans_1_4"/>
    <property type="match status" value="1"/>
</dbReference>
<dbReference type="AlphaFoldDB" id="A0A1G6XM71"/>
<sequence length="378" mass="40896">MSNARRFSLVTETYPPEVNGVALTVAGLEGGLRALGHAVEVVRPRQSESEARGDELLMPGAELPRYPGLRFGLPAGRRLLSRWQAQRPDAIYVATEGPLGWSAVRAANRLGIPVATGFHTRFDDYASRYGVGFLRPWVFAWMRRFHNSARATLVPTLELQAFLRANGFLHPRLLRRAVDTQLFQPQRRSESVRAALGLVPEQLLLIHVGRIAPEKNLGLAVRAFRALQRQRPDARFVFVGDGPARAELAAANPDFLFTGVLRGEVLAAHFASADLFVFPSLSETFGNVTLEAMASGVATVAFDYGAAREHLRDGRHGAAVPSADEEAYVAAVLALGVDDAGRRQCGAHARQAVAELSPAAVAAHFAALLTDLAERSAA</sequence>
<dbReference type="InterPro" id="IPR050194">
    <property type="entry name" value="Glycosyltransferase_grp1"/>
</dbReference>
<dbReference type="Proteomes" id="UP000199603">
    <property type="component" value="Unassembled WGS sequence"/>
</dbReference>
<dbReference type="PANTHER" id="PTHR45947">
    <property type="entry name" value="SULFOQUINOVOSYL TRANSFERASE SQD2"/>
    <property type="match status" value="1"/>
</dbReference>
<dbReference type="SUPFAM" id="SSF53756">
    <property type="entry name" value="UDP-Glycosyltransferase/glycogen phosphorylase"/>
    <property type="match status" value="1"/>
</dbReference>
<dbReference type="Gene3D" id="3.40.50.2000">
    <property type="entry name" value="Glycogen Phosphorylase B"/>
    <property type="match status" value="2"/>
</dbReference>
<keyword evidence="2" id="KW-0808">Transferase</keyword>
<proteinExistence type="predicted"/>
<dbReference type="OrthoDB" id="9802525at2"/>
<feature type="domain" description="Glycosyltransferase subfamily 4-like N-terminal" evidence="1">
    <location>
        <begin position="18"/>
        <end position="181"/>
    </location>
</feature>
<reference evidence="2 3" key="1">
    <citation type="submission" date="2016-10" db="EMBL/GenBank/DDBJ databases">
        <authorList>
            <person name="de Groot N.N."/>
        </authorList>
    </citation>
    <scope>NUCLEOTIDE SEQUENCE [LARGE SCALE GENOMIC DNA]</scope>
    <source>
        <strain evidence="2 3">DSM 16957</strain>
    </source>
</reference>
<dbReference type="InterPro" id="IPR028098">
    <property type="entry name" value="Glyco_trans_4-like_N"/>
</dbReference>
<dbReference type="Pfam" id="PF13439">
    <property type="entry name" value="Glyco_transf_4"/>
    <property type="match status" value="1"/>
</dbReference>
<organism evidence="2 3">
    <name type="scientific">Aquimonas voraii</name>
    <dbReference type="NCBI Taxonomy" id="265719"/>
    <lineage>
        <taxon>Bacteria</taxon>
        <taxon>Pseudomonadati</taxon>
        <taxon>Pseudomonadota</taxon>
        <taxon>Gammaproteobacteria</taxon>
        <taxon>Lysobacterales</taxon>
        <taxon>Lysobacteraceae</taxon>
        <taxon>Aquimonas</taxon>
    </lineage>
</organism>
<dbReference type="RefSeq" id="WP_091243309.1">
    <property type="nucleotide sequence ID" value="NZ_FNAG01000007.1"/>
</dbReference>
<dbReference type="GO" id="GO:0016757">
    <property type="term" value="F:glycosyltransferase activity"/>
    <property type="evidence" value="ECO:0007669"/>
    <property type="project" value="TreeGrafter"/>
</dbReference>
<keyword evidence="3" id="KW-1185">Reference proteome</keyword>
<evidence type="ECO:0000259" key="1">
    <source>
        <dbReference type="Pfam" id="PF13439"/>
    </source>
</evidence>
<protein>
    <submittedName>
        <fullName evidence="2">Glycosyltransferase involved in cell wall bisynthesis</fullName>
    </submittedName>
</protein>
<dbReference type="CDD" id="cd03814">
    <property type="entry name" value="GT4-like"/>
    <property type="match status" value="1"/>
</dbReference>
<evidence type="ECO:0000313" key="3">
    <source>
        <dbReference type="Proteomes" id="UP000199603"/>
    </source>
</evidence>
<name>A0A1G6XM71_9GAMM</name>
<accession>A0A1G6XM71</accession>
<dbReference type="EMBL" id="FNAG01000007">
    <property type="protein sequence ID" value="SDD79270.1"/>
    <property type="molecule type" value="Genomic_DNA"/>
</dbReference>
<evidence type="ECO:0000313" key="2">
    <source>
        <dbReference type="EMBL" id="SDD79270.1"/>
    </source>
</evidence>
<dbReference type="STRING" id="265719.SAMN04488509_10759"/>
<gene>
    <name evidence="2" type="ORF">SAMN04488509_10759</name>
</gene>
<dbReference type="PANTHER" id="PTHR45947:SF3">
    <property type="entry name" value="SULFOQUINOVOSYL TRANSFERASE SQD2"/>
    <property type="match status" value="1"/>
</dbReference>